<accession>A0ABR3V8N0</accession>
<keyword evidence="4" id="KW-1185">Reference proteome</keyword>
<feature type="transmembrane region" description="Helical" evidence="2">
    <location>
        <begin position="596"/>
        <end position="615"/>
    </location>
</feature>
<feature type="compositionally biased region" description="Basic and acidic residues" evidence="1">
    <location>
        <begin position="504"/>
        <end position="513"/>
    </location>
</feature>
<feature type="region of interest" description="Disordered" evidence="1">
    <location>
        <begin position="115"/>
        <end position="153"/>
    </location>
</feature>
<feature type="compositionally biased region" description="Polar residues" evidence="1">
    <location>
        <begin position="1"/>
        <end position="12"/>
    </location>
</feature>
<feature type="compositionally biased region" description="Low complexity" evidence="1">
    <location>
        <begin position="21"/>
        <end position="39"/>
    </location>
</feature>
<feature type="region of interest" description="Disordered" evidence="1">
    <location>
        <begin position="494"/>
        <end position="513"/>
    </location>
</feature>
<sequence>MDANTANTTTRLSLRGGAIHTRNSYTRTTSTSYGKTTSRQSTPSYDSLYDDIYDATPPSTPPPRARPTARAAATTSTTPSSSSTQPTPTQPDYPPLLPSLTTSLTAFLTTTPPFLPRRNLRDLAPPTSHKLPIPIPLVGKGKGKGKDGRREAAGAWRPEKLPLRPLWPRSGGELEDEWYEKLYGSVWERVWGFAQGWFGYGDMPGLPGKVPCEGGVVKGAVWRSSVGRGGVGAGLRLLGKKKKTGGERGFDEEFRWFVSQVAVQDNHAGGWDAVLLRRGLREAVVAGVVSKVLEEQVWDELLFGGSKKQRAVLKGQDEGFIQYDGYQRTYLRSQVVRTMLVGDQLTPGFWSRVDKLALQTTALLLPLLRLMDQHFRDSHEKPLQALYQDLHDIIAEAAFLSLGIRWSRDIFYFKWPTPGEVWETDQEALNREMFKTSERAAERYDRIQGKRWEEERQQRLLKQARRQQQLESPYLSDQLALRISDLVDKLKSVVSRDNNSSDKNPNRKDDDNEEYHAPHRIAKVHIAAFPTLQRFRPVGGVDQDTGHANSEAITTLMDSRVVHYYGLSANAAAAADGLDDRHPTLEEWLKQTGSKWSVGGVVRWLFSLLAAWMFYNFLRNIVPGVRDVVRAVEAVFLSLVAALIQMVGLVVGALWDGLNMAVRWELGTDEVRGLKTMVVDGAKRLGDDIVDSAKVAVWSVLGGPESGANFFIPWLRTPEQTPGWLDYVPWAKKVAEQVPSKWWGW</sequence>
<organism evidence="3 4">
    <name type="scientific">Humicola insolens</name>
    <name type="common">Soft-rot fungus</name>
    <dbReference type="NCBI Taxonomy" id="85995"/>
    <lineage>
        <taxon>Eukaryota</taxon>
        <taxon>Fungi</taxon>
        <taxon>Dikarya</taxon>
        <taxon>Ascomycota</taxon>
        <taxon>Pezizomycotina</taxon>
        <taxon>Sordariomycetes</taxon>
        <taxon>Sordariomycetidae</taxon>
        <taxon>Sordariales</taxon>
        <taxon>Chaetomiaceae</taxon>
        <taxon>Mycothermus</taxon>
    </lineage>
</organism>
<comment type="caution">
    <text evidence="3">The sequence shown here is derived from an EMBL/GenBank/DDBJ whole genome shotgun (WGS) entry which is preliminary data.</text>
</comment>
<proteinExistence type="predicted"/>
<feature type="region of interest" description="Disordered" evidence="1">
    <location>
        <begin position="1"/>
        <end position="99"/>
    </location>
</feature>
<evidence type="ECO:0000256" key="2">
    <source>
        <dbReference type="SAM" id="Phobius"/>
    </source>
</evidence>
<dbReference type="EMBL" id="JAZGSY010000237">
    <property type="protein sequence ID" value="KAL1838114.1"/>
    <property type="molecule type" value="Genomic_DNA"/>
</dbReference>
<protein>
    <submittedName>
        <fullName evidence="3">Uncharacterized protein</fullName>
    </submittedName>
</protein>
<feature type="transmembrane region" description="Helical" evidence="2">
    <location>
        <begin position="635"/>
        <end position="655"/>
    </location>
</feature>
<keyword evidence="2" id="KW-1133">Transmembrane helix</keyword>
<keyword evidence="2" id="KW-0812">Transmembrane</keyword>
<evidence type="ECO:0000313" key="4">
    <source>
        <dbReference type="Proteomes" id="UP001583172"/>
    </source>
</evidence>
<feature type="compositionally biased region" description="Low complexity" evidence="1">
    <location>
        <begin position="66"/>
        <end position="87"/>
    </location>
</feature>
<feature type="compositionally biased region" description="Basic and acidic residues" evidence="1">
    <location>
        <begin position="144"/>
        <end position="153"/>
    </location>
</feature>
<reference evidence="3 4" key="1">
    <citation type="journal article" date="2024" name="Commun. Biol.">
        <title>Comparative genomic analysis of thermophilic fungi reveals convergent evolutionary adaptations and gene losses.</title>
        <authorList>
            <person name="Steindorff A.S."/>
            <person name="Aguilar-Pontes M.V."/>
            <person name="Robinson A.J."/>
            <person name="Andreopoulos B."/>
            <person name="LaButti K."/>
            <person name="Kuo A."/>
            <person name="Mondo S."/>
            <person name="Riley R."/>
            <person name="Otillar R."/>
            <person name="Haridas S."/>
            <person name="Lipzen A."/>
            <person name="Grimwood J."/>
            <person name="Schmutz J."/>
            <person name="Clum A."/>
            <person name="Reid I.D."/>
            <person name="Moisan M.C."/>
            <person name="Butler G."/>
            <person name="Nguyen T.T.M."/>
            <person name="Dewar K."/>
            <person name="Conant G."/>
            <person name="Drula E."/>
            <person name="Henrissat B."/>
            <person name="Hansel C."/>
            <person name="Singer S."/>
            <person name="Hutchinson M.I."/>
            <person name="de Vries R.P."/>
            <person name="Natvig D.O."/>
            <person name="Powell A.J."/>
            <person name="Tsang A."/>
            <person name="Grigoriev I.V."/>
        </authorList>
    </citation>
    <scope>NUCLEOTIDE SEQUENCE [LARGE SCALE GENOMIC DNA]</scope>
    <source>
        <strain evidence="3 4">CBS 620.91</strain>
    </source>
</reference>
<name>A0ABR3V8N0_HUMIN</name>
<keyword evidence="2" id="KW-0472">Membrane</keyword>
<evidence type="ECO:0000313" key="3">
    <source>
        <dbReference type="EMBL" id="KAL1838114.1"/>
    </source>
</evidence>
<gene>
    <name evidence="3" type="ORF">VTJ49DRAFT_3019</name>
</gene>
<evidence type="ECO:0000256" key="1">
    <source>
        <dbReference type="SAM" id="MobiDB-lite"/>
    </source>
</evidence>
<feature type="compositionally biased region" description="Pro residues" evidence="1">
    <location>
        <begin position="88"/>
        <end position="97"/>
    </location>
</feature>
<dbReference type="Proteomes" id="UP001583172">
    <property type="component" value="Unassembled WGS sequence"/>
</dbReference>